<dbReference type="Proteomes" id="UP000309991">
    <property type="component" value="Segment"/>
</dbReference>
<protein>
    <submittedName>
        <fullName evidence="1">Capsid protein</fullName>
    </submittedName>
</protein>
<accession>A0A4Y5FES7</accession>
<keyword evidence="2" id="KW-1185">Reference proteome</keyword>
<reference evidence="1 2" key="1">
    <citation type="submission" date="2019-02" db="EMBL/GenBank/DDBJ databases">
        <title>Isolation of virulent Lactobacillus brevis phages.</title>
        <authorList>
            <person name="Feyereisen M."/>
            <person name="Mahony J."/>
            <person name="O'Sullivan T."/>
            <person name="van Sinderen D."/>
        </authorList>
    </citation>
    <scope>NUCLEOTIDE SEQUENCE [LARGE SCALE GENOMIC DNA]</scope>
</reference>
<organism evidence="1 2">
    <name type="scientific">Lactobacillus phage 3-521</name>
    <dbReference type="NCBI Taxonomy" id="2510943"/>
    <lineage>
        <taxon>Viruses</taxon>
        <taxon>Duplodnaviria</taxon>
        <taxon>Heunggongvirae</taxon>
        <taxon>Uroviricota</taxon>
        <taxon>Caudoviricetes</taxon>
        <taxon>Herelleviridae</taxon>
        <taxon>Watanabevirus</taxon>
        <taxon>Watanabevirus wv3521</taxon>
    </lineage>
</organism>
<evidence type="ECO:0000313" key="2">
    <source>
        <dbReference type="Proteomes" id="UP000309991"/>
    </source>
</evidence>
<dbReference type="EMBL" id="MK504444">
    <property type="protein sequence ID" value="QBJ03599.1"/>
    <property type="molecule type" value="Genomic_DNA"/>
</dbReference>
<evidence type="ECO:0000313" key="1">
    <source>
        <dbReference type="EMBL" id="QBJ03599.1"/>
    </source>
</evidence>
<sequence length="301" mass="33584">MAGKDLRSGYYPSHFKTVSISAIYKALDANSRDCLWEQAIYCPCRDSSGDADPNCPICKGQGIIFKDPYTLAFGFSSDNQGAYTGNYGLASLGTTYATPQMTENAIENGIGVRDRITVPDVSRSQQYIFNLTTDRYNKGIFIPYKVTSFDDVYTLSEGKLVYLKDTDYKYDSNSSILTILNSNYIGLSISMRLSVATRFYVANIIRETRYALTSSMEEKRAATAYGNINLDKYIANYGTDYSGLKGSGSILWHMPKQLVLRREDLFFTDYNFTDGSDSNPNQVQDSKITVDNSFFAGDTNG</sequence>
<proteinExistence type="predicted"/>
<name>A0A4Y5FES7_9CAUD</name>
<gene>
    <name evidence="1" type="ORF">UCC3521_0061</name>
</gene>